<feature type="compositionally biased region" description="Acidic residues" evidence="1">
    <location>
        <begin position="143"/>
        <end position="153"/>
    </location>
</feature>
<accession>A0A9P5PCX0</accession>
<comment type="caution">
    <text evidence="2">The sequence shown here is derived from an EMBL/GenBank/DDBJ whole genome shotgun (WGS) entry which is preliminary data.</text>
</comment>
<protein>
    <submittedName>
        <fullName evidence="2">Uncharacterized protein</fullName>
    </submittedName>
</protein>
<dbReference type="AlphaFoldDB" id="A0A9P5PCX0"/>
<feature type="compositionally biased region" description="Basic and acidic residues" evidence="1">
    <location>
        <begin position="154"/>
        <end position="164"/>
    </location>
</feature>
<name>A0A9P5PCX0_9AGAR</name>
<gene>
    <name evidence="2" type="ORF">BDP27DRAFT_1370140</name>
</gene>
<evidence type="ECO:0000256" key="1">
    <source>
        <dbReference type="SAM" id="MobiDB-lite"/>
    </source>
</evidence>
<feature type="compositionally biased region" description="Low complexity" evidence="1">
    <location>
        <begin position="193"/>
        <end position="203"/>
    </location>
</feature>
<evidence type="ECO:0000313" key="2">
    <source>
        <dbReference type="EMBL" id="KAF9060877.1"/>
    </source>
</evidence>
<dbReference type="OrthoDB" id="3059875at2759"/>
<reference evidence="2" key="1">
    <citation type="submission" date="2020-11" db="EMBL/GenBank/DDBJ databases">
        <authorList>
            <consortium name="DOE Joint Genome Institute"/>
            <person name="Ahrendt S."/>
            <person name="Riley R."/>
            <person name="Andreopoulos W."/>
            <person name="Labutti K."/>
            <person name="Pangilinan J."/>
            <person name="Ruiz-Duenas F.J."/>
            <person name="Barrasa J.M."/>
            <person name="Sanchez-Garcia M."/>
            <person name="Camarero S."/>
            <person name="Miyauchi S."/>
            <person name="Serrano A."/>
            <person name="Linde D."/>
            <person name="Babiker R."/>
            <person name="Drula E."/>
            <person name="Ayuso-Fernandez I."/>
            <person name="Pacheco R."/>
            <person name="Padilla G."/>
            <person name="Ferreira P."/>
            <person name="Barriuso J."/>
            <person name="Kellner H."/>
            <person name="Castanera R."/>
            <person name="Alfaro M."/>
            <person name="Ramirez L."/>
            <person name="Pisabarro A.G."/>
            <person name="Kuo A."/>
            <person name="Tritt A."/>
            <person name="Lipzen A."/>
            <person name="He G."/>
            <person name="Yan M."/>
            <person name="Ng V."/>
            <person name="Cullen D."/>
            <person name="Martin F."/>
            <person name="Rosso M.-N."/>
            <person name="Henrissat B."/>
            <person name="Hibbett D."/>
            <person name="Martinez A.T."/>
            <person name="Grigoriev I.V."/>
        </authorList>
    </citation>
    <scope>NUCLEOTIDE SEQUENCE</scope>
    <source>
        <strain evidence="2">AH 40177</strain>
    </source>
</reference>
<feature type="region of interest" description="Disordered" evidence="1">
    <location>
        <begin position="106"/>
        <end position="224"/>
    </location>
</feature>
<dbReference type="EMBL" id="JADNRY010000223">
    <property type="protein sequence ID" value="KAF9060877.1"/>
    <property type="molecule type" value="Genomic_DNA"/>
</dbReference>
<evidence type="ECO:0000313" key="3">
    <source>
        <dbReference type="Proteomes" id="UP000772434"/>
    </source>
</evidence>
<organism evidence="2 3">
    <name type="scientific">Rhodocollybia butyracea</name>
    <dbReference type="NCBI Taxonomy" id="206335"/>
    <lineage>
        <taxon>Eukaryota</taxon>
        <taxon>Fungi</taxon>
        <taxon>Dikarya</taxon>
        <taxon>Basidiomycota</taxon>
        <taxon>Agaricomycotina</taxon>
        <taxon>Agaricomycetes</taxon>
        <taxon>Agaricomycetidae</taxon>
        <taxon>Agaricales</taxon>
        <taxon>Marasmiineae</taxon>
        <taxon>Omphalotaceae</taxon>
        <taxon>Rhodocollybia</taxon>
    </lineage>
</organism>
<proteinExistence type="predicted"/>
<dbReference type="Proteomes" id="UP000772434">
    <property type="component" value="Unassembled WGS sequence"/>
</dbReference>
<feature type="compositionally biased region" description="Basic and acidic residues" evidence="1">
    <location>
        <begin position="106"/>
        <end position="128"/>
    </location>
</feature>
<sequence>MLSNSDNIHIDEGSVDKNNAFNAVVALFMDPDLMYPKWIEETLETWRLLMDWMLPKAKKAPLVDEEDAASSLTQISSVVQALIARDKAAANVQAKPKDVVAPPDHMEVIDIETAKPVKETAESMDSKEPQLLTPPSTSPGPEYIEESELSDLDNDSKEMIEKHVSTLPSPDPKPASPTLKPKPKPISVATETAKPSKNSTAKPPSKKTSAKPSKTTIRFTIYES</sequence>
<keyword evidence="3" id="KW-1185">Reference proteome</keyword>